<evidence type="ECO:0000256" key="1">
    <source>
        <dbReference type="SAM" id="MobiDB-lite"/>
    </source>
</evidence>
<dbReference type="Proteomes" id="UP000274922">
    <property type="component" value="Unassembled WGS sequence"/>
</dbReference>
<dbReference type="Proteomes" id="UP000268535">
    <property type="component" value="Unassembled WGS sequence"/>
</dbReference>
<evidence type="ECO:0000313" key="4">
    <source>
        <dbReference type="Proteomes" id="UP000268535"/>
    </source>
</evidence>
<name>A0A4V1IV49_9FUNG</name>
<accession>A0A4V1IV49</accession>
<keyword evidence="5" id="KW-1185">Reference proteome</keyword>
<organism evidence="3 5">
    <name type="scientific">Caulochytrium protostelioides</name>
    <dbReference type="NCBI Taxonomy" id="1555241"/>
    <lineage>
        <taxon>Eukaryota</taxon>
        <taxon>Fungi</taxon>
        <taxon>Fungi incertae sedis</taxon>
        <taxon>Chytridiomycota</taxon>
        <taxon>Chytridiomycota incertae sedis</taxon>
        <taxon>Chytridiomycetes</taxon>
        <taxon>Caulochytriales</taxon>
        <taxon>Caulochytriaceae</taxon>
        <taxon>Caulochytrium</taxon>
    </lineage>
</organism>
<feature type="compositionally biased region" description="Low complexity" evidence="1">
    <location>
        <begin position="123"/>
        <end position="132"/>
    </location>
</feature>
<protein>
    <submittedName>
        <fullName evidence="3">Uncharacterized protein</fullName>
    </submittedName>
</protein>
<evidence type="ECO:0000313" key="2">
    <source>
        <dbReference type="EMBL" id="RKO98000.1"/>
    </source>
</evidence>
<evidence type="ECO:0000313" key="3">
    <source>
        <dbReference type="EMBL" id="RKP02819.1"/>
    </source>
</evidence>
<dbReference type="EMBL" id="ML009129">
    <property type="protein sequence ID" value="RKO98000.1"/>
    <property type="molecule type" value="Genomic_DNA"/>
</dbReference>
<reference evidence="3" key="2">
    <citation type="submission" date="2018-04" db="EMBL/GenBank/DDBJ databases">
        <title>Leveraging single-cell genomics to expand the Fungal Tree of Life.</title>
        <authorList>
            <consortium name="DOE Joint Genome Institute"/>
            <person name="Ahrendt S.R."/>
            <person name="Quandt C.A."/>
            <person name="Ciobanu D."/>
            <person name="Clum A."/>
            <person name="Salamov A."/>
            <person name="Andreopoulos B."/>
            <person name="Cheng J.-F."/>
            <person name="Woyke T."/>
            <person name="Pelin A."/>
            <person name="Henrissat B."/>
            <person name="Benny G.L."/>
            <person name="Smith M.E."/>
            <person name="James T.Y."/>
            <person name="Grigoriev I.V."/>
        </authorList>
    </citation>
    <scope>NUCLEOTIDE SEQUENCE</scope>
    <source>
        <strain evidence="3">ATCC 52028</strain>
    </source>
</reference>
<feature type="region of interest" description="Disordered" evidence="1">
    <location>
        <begin position="122"/>
        <end position="175"/>
    </location>
</feature>
<evidence type="ECO:0000313" key="5">
    <source>
        <dbReference type="Proteomes" id="UP000274922"/>
    </source>
</evidence>
<gene>
    <name evidence="2" type="ORF">CAUPRSCDRAFT_10365</name>
    <name evidence="3" type="ORF">CXG81DRAFT_24518</name>
</gene>
<sequence>MTESMNHAHHPFLPKTYSELPNADHLQQQRYAAPSPGPDDNYTLPSDLIDPFAARHDRSPFSHGPFNFDMTTTATARERAASFSGSLPLHYEGTMMDAMITHSPGTDMDLDGFPGGPIGYGPATASATTATSDKAPAWQDPFAPSHQHPGASSSSTEFGSRRGHARSQSYHPGMAYDRAGRQALTEGIVRRHSRNPSVSSASAGIQEARHDYTARVLSRFSVLHPNSHVDESVSNADTLTGSDGGTNSNEFAPMCGTLRDVTQALYQAYDNL</sequence>
<reference evidence="2" key="3">
    <citation type="submission" date="2018-08" db="EMBL/GenBank/DDBJ databases">
        <title>Leveraging single-cell genomics to expand the Fungal Tree of Life.</title>
        <authorList>
            <consortium name="DOE Joint Genome Institute"/>
            <person name="Ahrendt S.R."/>
            <person name="Quandt C.A."/>
            <person name="Ciobanu D."/>
            <person name="Clum A."/>
            <person name="Salamov A."/>
            <person name="Andreopoulos B."/>
            <person name="Cheng J.-F."/>
            <person name="Woyke T."/>
            <person name="Pelin A."/>
            <person name="Henrissat B."/>
            <person name="Reynolds N."/>
            <person name="Benny G.L."/>
            <person name="Smith M.E."/>
            <person name="James T.Y."/>
            <person name="Grigoriev I.V."/>
        </authorList>
    </citation>
    <scope>NUCLEOTIDE SEQUENCE</scope>
    <source>
        <strain evidence="2">ATCC 52028</strain>
    </source>
</reference>
<dbReference type="EMBL" id="ML014134">
    <property type="protein sequence ID" value="RKP02819.1"/>
    <property type="molecule type" value="Genomic_DNA"/>
</dbReference>
<reference evidence="4 5" key="1">
    <citation type="journal article" date="2018" name="Nat. Microbiol.">
        <title>Leveraging single-cell genomics to expand the fungal tree of life.</title>
        <authorList>
            <person name="Ahrendt S.R."/>
            <person name="Quandt C.A."/>
            <person name="Ciobanu D."/>
            <person name="Clum A."/>
            <person name="Salamov A."/>
            <person name="Andreopoulos B."/>
            <person name="Cheng J.F."/>
            <person name="Woyke T."/>
            <person name="Pelin A."/>
            <person name="Henrissat B."/>
            <person name="Reynolds N.K."/>
            <person name="Benny G.L."/>
            <person name="Smith M.E."/>
            <person name="James T.Y."/>
            <person name="Grigoriev I.V."/>
        </authorList>
    </citation>
    <scope>NUCLEOTIDE SEQUENCE [LARGE SCALE GENOMIC DNA]</scope>
    <source>
        <strain evidence="4 5">ATCC 52028</strain>
    </source>
</reference>
<proteinExistence type="predicted"/>
<dbReference type="AlphaFoldDB" id="A0A4V1IV49"/>